<name>A0A2A2F8M3_9GAMM</name>
<dbReference type="EMBL" id="NSKD01000002">
    <property type="protein sequence ID" value="PAU81064.1"/>
    <property type="molecule type" value="Genomic_DNA"/>
</dbReference>
<proteinExistence type="predicted"/>
<reference evidence="1 2" key="1">
    <citation type="submission" date="2017-08" db="EMBL/GenBank/DDBJ databases">
        <title>Halovibrio sewagensis sp. nov., isolated from wastewater of high salinity.</title>
        <authorList>
            <person name="Dong X."/>
            <person name="Zhang G."/>
        </authorList>
    </citation>
    <scope>NUCLEOTIDE SEQUENCE [LARGE SCALE GENOMIC DNA]</scope>
    <source>
        <strain evidence="1 2">YL5-2</strain>
    </source>
</reference>
<dbReference type="Proteomes" id="UP000218896">
    <property type="component" value="Unassembled WGS sequence"/>
</dbReference>
<keyword evidence="2" id="KW-1185">Reference proteome</keyword>
<accession>A0A2A2F8M3</accession>
<comment type="caution">
    <text evidence="1">The sequence shown here is derived from an EMBL/GenBank/DDBJ whole genome shotgun (WGS) entry which is preliminary data.</text>
</comment>
<protein>
    <submittedName>
        <fullName evidence="1">Uncharacterized protein</fullName>
    </submittedName>
</protein>
<dbReference type="RefSeq" id="WP_095616790.1">
    <property type="nucleotide sequence ID" value="NZ_NSKD01000002.1"/>
</dbReference>
<evidence type="ECO:0000313" key="1">
    <source>
        <dbReference type="EMBL" id="PAU81064.1"/>
    </source>
</evidence>
<sequence length="92" mass="9962">MTDKQEQDQSAARKRLVNAMDQARGRLPADTLALLLVDQADDALVEAIGTTGASAWLRRWLQDTTGTRVAHNATQGRALIGTADMEDGIHGY</sequence>
<dbReference type="AlphaFoldDB" id="A0A2A2F8M3"/>
<organism evidence="1 2">
    <name type="scientific">Halovibrio salipaludis</name>
    <dbReference type="NCBI Taxonomy" id="2032626"/>
    <lineage>
        <taxon>Bacteria</taxon>
        <taxon>Pseudomonadati</taxon>
        <taxon>Pseudomonadota</taxon>
        <taxon>Gammaproteobacteria</taxon>
        <taxon>Oceanospirillales</taxon>
        <taxon>Halomonadaceae</taxon>
        <taxon>Halovibrio</taxon>
    </lineage>
</organism>
<evidence type="ECO:0000313" key="2">
    <source>
        <dbReference type="Proteomes" id="UP000218896"/>
    </source>
</evidence>
<gene>
    <name evidence="1" type="ORF">CK501_05740</name>
</gene>